<sequence length="71" mass="7586">MRYALGALYLAGWITTTFLLLRSGALSDPSRRRHRAIAGVVAGACALALAAVWPISGWILPFLRAAMDDDG</sequence>
<accession>A0ABT4HM63</accession>
<protein>
    <submittedName>
        <fullName evidence="2">Uncharacterized protein</fullName>
    </submittedName>
</protein>
<reference evidence="2" key="1">
    <citation type="submission" date="2022-12" db="EMBL/GenBank/DDBJ databases">
        <title>Whole genome sequence of Mycolicibacterium iranicum strain SBH312.</title>
        <authorList>
            <person name="Jani J."/>
            <person name="Arifin Mustapha Z."/>
            <person name="Ahmed K."/>
            <person name="Kai Ling C."/>
        </authorList>
    </citation>
    <scope>NUCLEOTIDE SEQUENCE</scope>
    <source>
        <strain evidence="2">SBH312</strain>
    </source>
</reference>
<evidence type="ECO:0000313" key="3">
    <source>
        <dbReference type="Proteomes" id="UP001084650"/>
    </source>
</evidence>
<name>A0ABT4HM63_MYCIR</name>
<dbReference type="EMBL" id="JAPQYE010000016">
    <property type="protein sequence ID" value="MCZ0731301.1"/>
    <property type="molecule type" value="Genomic_DNA"/>
</dbReference>
<keyword evidence="1" id="KW-0472">Membrane</keyword>
<gene>
    <name evidence="2" type="ORF">OY187_24905</name>
</gene>
<keyword evidence="3" id="KW-1185">Reference proteome</keyword>
<feature type="transmembrane region" description="Helical" evidence="1">
    <location>
        <begin position="6"/>
        <end position="25"/>
    </location>
</feature>
<keyword evidence="1" id="KW-1133">Transmembrane helix</keyword>
<evidence type="ECO:0000256" key="1">
    <source>
        <dbReference type="SAM" id="Phobius"/>
    </source>
</evidence>
<proteinExistence type="predicted"/>
<organism evidence="2 3">
    <name type="scientific">Mycolicibacterium iranicum</name>
    <name type="common">Mycobacterium iranicum</name>
    <dbReference type="NCBI Taxonomy" id="912594"/>
    <lineage>
        <taxon>Bacteria</taxon>
        <taxon>Bacillati</taxon>
        <taxon>Actinomycetota</taxon>
        <taxon>Actinomycetes</taxon>
        <taxon>Mycobacteriales</taxon>
        <taxon>Mycobacteriaceae</taxon>
        <taxon>Mycolicibacterium</taxon>
    </lineage>
</organism>
<comment type="caution">
    <text evidence="2">The sequence shown here is derived from an EMBL/GenBank/DDBJ whole genome shotgun (WGS) entry which is preliminary data.</text>
</comment>
<dbReference type="Proteomes" id="UP001084650">
    <property type="component" value="Unassembled WGS sequence"/>
</dbReference>
<evidence type="ECO:0000313" key="2">
    <source>
        <dbReference type="EMBL" id="MCZ0731301.1"/>
    </source>
</evidence>
<feature type="transmembrane region" description="Helical" evidence="1">
    <location>
        <begin position="37"/>
        <end position="60"/>
    </location>
</feature>
<keyword evidence="1" id="KW-0812">Transmembrane</keyword>
<dbReference type="RefSeq" id="WP_268787521.1">
    <property type="nucleotide sequence ID" value="NZ_JAPQYE010000016.1"/>
</dbReference>